<protein>
    <submittedName>
        <fullName evidence="1">Uncharacterized protein</fullName>
    </submittedName>
</protein>
<dbReference type="EMBL" id="QNRI01000008">
    <property type="protein sequence ID" value="RBO95393.1"/>
    <property type="molecule type" value="Genomic_DNA"/>
</dbReference>
<reference evidence="1 2" key="1">
    <citation type="submission" date="2018-06" db="EMBL/GenBank/DDBJ databases">
        <title>Genomic Encyclopedia of Type Strains, Phase IV (KMG-IV): sequencing the most valuable type-strain genomes for metagenomic binning, comparative biology and taxonomic classification.</title>
        <authorList>
            <person name="Goeker M."/>
        </authorList>
    </citation>
    <scope>NUCLEOTIDE SEQUENCE [LARGE SCALE GENOMIC DNA]</scope>
    <source>
        <strain evidence="1 2">DSM 15140</strain>
    </source>
</reference>
<keyword evidence="2" id="KW-1185">Reference proteome</keyword>
<dbReference type="STRING" id="200904.GCA_900168775_02876"/>
<evidence type="ECO:0000313" key="2">
    <source>
        <dbReference type="Proteomes" id="UP000252254"/>
    </source>
</evidence>
<sequence>MDFQLLVKKDYEEYEINISQYSSLFVNHTTDERSLIQPIIEYFQPRSKMKNELKVIDLENDEELSTARFQAITFSNDLLLEETKLGSKSLLKGQVKQSFLNNVEADGYINNINILLEDLVDNSIAELPVKPKLLTYDSIIKLLEIDMGQNMVGETNQFIYQNKLLLPILGRHLRNNLKQPGIIYFFYPETYLSPKEQIEMYELLQIFSETIPVFVITKSKQFLTKQMSGMNYFIKNKQMFNPKFIEDLEWNCPVNFEYEDLKQSVMNILFKYADVLELEPELSNFTDADVILFQSIDLYVFTSLMYKMKFKFSINLDKDKMYTPVYNFILELYEKI</sequence>
<dbReference type="Proteomes" id="UP000252254">
    <property type="component" value="Unassembled WGS sequence"/>
</dbReference>
<dbReference type="OrthoDB" id="2963047at2"/>
<dbReference type="AlphaFoldDB" id="A0A366DZ86"/>
<dbReference type="RefSeq" id="WP_113869407.1">
    <property type="nucleotide sequence ID" value="NZ_BAABQN010000015.1"/>
</dbReference>
<organism evidence="1 2">
    <name type="scientific">Paraliobacillus ryukyuensis</name>
    <dbReference type="NCBI Taxonomy" id="200904"/>
    <lineage>
        <taxon>Bacteria</taxon>
        <taxon>Bacillati</taxon>
        <taxon>Bacillota</taxon>
        <taxon>Bacilli</taxon>
        <taxon>Bacillales</taxon>
        <taxon>Bacillaceae</taxon>
        <taxon>Paraliobacillus</taxon>
    </lineage>
</organism>
<gene>
    <name evidence="1" type="ORF">DES48_108104</name>
</gene>
<comment type="caution">
    <text evidence="1">The sequence shown here is derived from an EMBL/GenBank/DDBJ whole genome shotgun (WGS) entry which is preliminary data.</text>
</comment>
<evidence type="ECO:0000313" key="1">
    <source>
        <dbReference type="EMBL" id="RBO95393.1"/>
    </source>
</evidence>
<proteinExistence type="predicted"/>
<accession>A0A366DZ86</accession>
<name>A0A366DZ86_9BACI</name>